<gene>
    <name evidence="1" type="ORF">KDY119_02053</name>
</gene>
<dbReference type="EMBL" id="CP045529">
    <property type="protein sequence ID" value="QFU98537.1"/>
    <property type="molecule type" value="Genomic_DNA"/>
</dbReference>
<name>A0A5P9QAT0_9MICO</name>
<protein>
    <submittedName>
        <fullName evidence="1">Uncharacterized protein</fullName>
    </submittedName>
</protein>
<proteinExistence type="predicted"/>
<dbReference type="Proteomes" id="UP000326702">
    <property type="component" value="Chromosome"/>
</dbReference>
<keyword evidence="2" id="KW-1185">Reference proteome</keyword>
<accession>A0A5P9QAT0</accession>
<sequence length="165" mass="17228">MNLVVGARLRVLPHERPRQADDLAVEARDAGSADGRVEDELPARQAVGVHRGAGVAADRFEDVGHAGTVAGGTHGVGSGRSAPSVQIVVHDAAPGDPEPGWEDVVEVSAVVPDGARVRWSTWAGEDESDLDSVLPGSYGVRVSARGRVAGREDATYWHREVGGKA</sequence>
<organism evidence="1 2">
    <name type="scientific">Luteimicrobium xylanilyticum</name>
    <dbReference type="NCBI Taxonomy" id="1133546"/>
    <lineage>
        <taxon>Bacteria</taxon>
        <taxon>Bacillati</taxon>
        <taxon>Actinomycetota</taxon>
        <taxon>Actinomycetes</taxon>
        <taxon>Micrococcales</taxon>
        <taxon>Luteimicrobium</taxon>
    </lineage>
</organism>
<evidence type="ECO:0000313" key="2">
    <source>
        <dbReference type="Proteomes" id="UP000326702"/>
    </source>
</evidence>
<dbReference type="KEGG" id="lxl:KDY119_02053"/>
<evidence type="ECO:0000313" key="1">
    <source>
        <dbReference type="EMBL" id="QFU98537.1"/>
    </source>
</evidence>
<dbReference type="AlphaFoldDB" id="A0A5P9QAT0"/>
<reference evidence="1 2" key="1">
    <citation type="submission" date="2019-10" db="EMBL/GenBank/DDBJ databases">
        <title>Genome sequence of Luteimicrobium xylanilyticum HY-24.</title>
        <authorList>
            <person name="Kim D.Y."/>
            <person name="Park H.-Y."/>
        </authorList>
    </citation>
    <scope>NUCLEOTIDE SEQUENCE [LARGE SCALE GENOMIC DNA]</scope>
    <source>
        <strain evidence="1 2">HY-24</strain>
    </source>
</reference>